<evidence type="ECO:0000313" key="9">
    <source>
        <dbReference type="Proteomes" id="UP000030101"/>
    </source>
</evidence>
<dbReference type="InterPro" id="IPR001478">
    <property type="entry name" value="PDZ"/>
</dbReference>
<dbReference type="InterPro" id="IPR041489">
    <property type="entry name" value="PDZ_6"/>
</dbReference>
<dbReference type="Gene3D" id="2.30.42.10">
    <property type="match status" value="1"/>
</dbReference>
<evidence type="ECO:0000256" key="6">
    <source>
        <dbReference type="SAM" id="SignalP"/>
    </source>
</evidence>
<keyword evidence="3 5" id="KW-0378">Hydrolase</keyword>
<dbReference type="InterPro" id="IPR004447">
    <property type="entry name" value="Peptidase_S41A"/>
</dbReference>
<dbReference type="Proteomes" id="UP000030101">
    <property type="component" value="Unassembled WGS sequence"/>
</dbReference>
<accession>A0ABR4XJD2</accession>
<dbReference type="NCBIfam" id="TIGR00225">
    <property type="entry name" value="prc"/>
    <property type="match status" value="1"/>
</dbReference>
<organism evidence="8 9">
    <name type="scientific">Porphyromonas canoris</name>
    <dbReference type="NCBI Taxonomy" id="36875"/>
    <lineage>
        <taxon>Bacteria</taxon>
        <taxon>Pseudomonadati</taxon>
        <taxon>Bacteroidota</taxon>
        <taxon>Bacteroidia</taxon>
        <taxon>Bacteroidales</taxon>
        <taxon>Porphyromonadaceae</taxon>
        <taxon>Porphyromonas</taxon>
    </lineage>
</organism>
<evidence type="ECO:0000259" key="7">
    <source>
        <dbReference type="PROSITE" id="PS50106"/>
    </source>
</evidence>
<evidence type="ECO:0000313" key="8">
    <source>
        <dbReference type="EMBL" id="KGN91796.1"/>
    </source>
</evidence>
<proteinExistence type="inferred from homology"/>
<dbReference type="SMART" id="SM00245">
    <property type="entry name" value="TSPc"/>
    <property type="match status" value="1"/>
</dbReference>
<keyword evidence="2 5" id="KW-0645">Protease</keyword>
<dbReference type="SUPFAM" id="SSF50156">
    <property type="entry name" value="PDZ domain-like"/>
    <property type="match status" value="1"/>
</dbReference>
<dbReference type="CDD" id="cd06782">
    <property type="entry name" value="cpPDZ_CPP-like"/>
    <property type="match status" value="1"/>
</dbReference>
<dbReference type="EMBL" id="JQZV01000013">
    <property type="protein sequence ID" value="KGN91796.1"/>
    <property type="molecule type" value="Genomic_DNA"/>
</dbReference>
<comment type="similarity">
    <text evidence="1 5">Belongs to the peptidase S41A family.</text>
</comment>
<sequence length="559" mass="62258">MIKRILTGIILLLGASLSLHAQTDVQKLKERDRKTQLEMSRSKEIFSALLNNLSILYVDTIDMKSIFSEGMNSMLAGLDPYTNYLEQSETEDFKFMATGEYGGIGAFIQQRDSVVYVSNPMPNTPAERAGLKVGDMFVKIDTLSVIPSTNARVSNLLKGPVGTSVKVTIRRLGEDKEREVTLVREKVIVDQVVHRGIYGDGVGYIRLSSFTDKSAQNVMDAFTQLRDTKKMKSLILDLRGNTGGVMGGAIEILSMFVPEKTLVVETKGRQVGTSQKYYTSGKVLDTKIPIAVLINGNSASSSEIVAGAMQDLDRAVLIGSKSFGKGLVQTTRPLPYKGLLKVTTARYHIPSGRCIQQIDYSHKQPDGSVAAVPDSLTTLFKTTNGREVRDGGGIRPDIEIKDEILPGIVIYMLRDGSLFEYAGRLFLKNPKVQSIKEIKITDEEFEGLVSFLEEKKFRYGEQSRKVVSALERLIEFEGYSESSKEAFETLKKQLEPNLKRDIVPHKKLISAYLKEFLAAYYFGMEAQYAVNMETDPTVTKAIEILSNPKEYNKILFPKK</sequence>
<comment type="caution">
    <text evidence="8">The sequence shown here is derived from an EMBL/GenBank/DDBJ whole genome shotgun (WGS) entry which is preliminary data.</text>
</comment>
<evidence type="ECO:0000256" key="1">
    <source>
        <dbReference type="ARBA" id="ARBA00009179"/>
    </source>
</evidence>
<dbReference type="Pfam" id="PF17820">
    <property type="entry name" value="PDZ_6"/>
    <property type="match status" value="1"/>
</dbReference>
<dbReference type="PANTHER" id="PTHR32060">
    <property type="entry name" value="TAIL-SPECIFIC PROTEASE"/>
    <property type="match status" value="1"/>
</dbReference>
<reference evidence="8 9" key="1">
    <citation type="submission" date="2014-08" db="EMBL/GenBank/DDBJ databases">
        <title>Porphyromonas canoris strain:OH2762 Genome sequencing.</title>
        <authorList>
            <person name="Wallis C."/>
            <person name="Deusch O."/>
            <person name="O'Flynn C."/>
            <person name="Davis I."/>
            <person name="Jospin G."/>
            <person name="Darling A.E."/>
            <person name="Coil D.A."/>
            <person name="Alexiev A."/>
            <person name="Horsfall A."/>
            <person name="Kirkwood N."/>
            <person name="Harris S."/>
            <person name="Eisen J.A."/>
        </authorList>
    </citation>
    <scope>NUCLEOTIDE SEQUENCE [LARGE SCALE GENOMIC DNA]</scope>
    <source>
        <strain evidence="9">COT-108 OH2762</strain>
    </source>
</reference>
<dbReference type="SUPFAM" id="SSF52096">
    <property type="entry name" value="ClpP/crotonase"/>
    <property type="match status" value="1"/>
</dbReference>
<feature type="signal peptide" evidence="6">
    <location>
        <begin position="1"/>
        <end position="21"/>
    </location>
</feature>
<dbReference type="CDD" id="cd07560">
    <property type="entry name" value="Peptidase_S41_CPP"/>
    <property type="match status" value="1"/>
</dbReference>
<evidence type="ECO:0000256" key="5">
    <source>
        <dbReference type="RuleBase" id="RU004404"/>
    </source>
</evidence>
<feature type="domain" description="PDZ" evidence="7">
    <location>
        <begin position="102"/>
        <end position="158"/>
    </location>
</feature>
<dbReference type="Gene3D" id="3.90.226.10">
    <property type="entry name" value="2-enoyl-CoA Hydratase, Chain A, domain 1"/>
    <property type="match status" value="1"/>
</dbReference>
<gene>
    <name evidence="8" type="ORF">HQ43_06825</name>
</gene>
<evidence type="ECO:0000256" key="2">
    <source>
        <dbReference type="ARBA" id="ARBA00022670"/>
    </source>
</evidence>
<feature type="chain" id="PRO_5045678914" description="PDZ domain-containing protein" evidence="6">
    <location>
        <begin position="22"/>
        <end position="559"/>
    </location>
</feature>
<dbReference type="PROSITE" id="PS50106">
    <property type="entry name" value="PDZ"/>
    <property type="match status" value="1"/>
</dbReference>
<evidence type="ECO:0000256" key="3">
    <source>
        <dbReference type="ARBA" id="ARBA00022801"/>
    </source>
</evidence>
<dbReference type="PANTHER" id="PTHR32060:SF30">
    <property type="entry name" value="CARBOXY-TERMINAL PROCESSING PROTEASE CTPA"/>
    <property type="match status" value="1"/>
</dbReference>
<keyword evidence="4 5" id="KW-0720">Serine protease</keyword>
<dbReference type="Pfam" id="PF03572">
    <property type="entry name" value="Peptidase_S41"/>
    <property type="match status" value="1"/>
</dbReference>
<dbReference type="RefSeq" id="WP_036791298.1">
    <property type="nucleotide sequence ID" value="NZ_JQZV01000013.1"/>
</dbReference>
<dbReference type="InterPro" id="IPR005151">
    <property type="entry name" value="Tail-specific_protease"/>
</dbReference>
<keyword evidence="9" id="KW-1185">Reference proteome</keyword>
<dbReference type="Gene3D" id="3.30.750.44">
    <property type="match status" value="1"/>
</dbReference>
<evidence type="ECO:0000256" key="4">
    <source>
        <dbReference type="ARBA" id="ARBA00022825"/>
    </source>
</evidence>
<dbReference type="InterPro" id="IPR036034">
    <property type="entry name" value="PDZ_sf"/>
</dbReference>
<name>A0ABR4XJD2_9PORP</name>
<dbReference type="SMART" id="SM00228">
    <property type="entry name" value="PDZ"/>
    <property type="match status" value="1"/>
</dbReference>
<protein>
    <recommendedName>
        <fullName evidence="7">PDZ domain-containing protein</fullName>
    </recommendedName>
</protein>
<keyword evidence="6" id="KW-0732">Signal</keyword>
<dbReference type="InterPro" id="IPR029045">
    <property type="entry name" value="ClpP/crotonase-like_dom_sf"/>
</dbReference>